<keyword evidence="1" id="KW-0812">Transmembrane</keyword>
<dbReference type="Proteomes" id="UP000232883">
    <property type="component" value="Chromosome"/>
</dbReference>
<evidence type="ECO:0000313" key="3">
    <source>
        <dbReference type="Proteomes" id="UP000232883"/>
    </source>
</evidence>
<accession>A0A2K8YV12</accession>
<dbReference type="RefSeq" id="WP_100987119.1">
    <property type="nucleotide sequence ID" value="NZ_CP025096.1"/>
</dbReference>
<dbReference type="AlphaFoldDB" id="A0A2K8YV12"/>
<sequence>MYLFWTLWGIDALIAITLVYFFFIGLGDGTVSSFNILLWLMILVGLAALLVGGYWLFTHQYAVLAKLLLALLAVPGLLYGLFMGLMLLGGNSSGWK</sequence>
<protein>
    <submittedName>
        <fullName evidence="2">Osmoprotectant transporter permease</fullName>
    </submittedName>
</protein>
<feature type="transmembrane region" description="Helical" evidence="1">
    <location>
        <begin position="6"/>
        <end position="24"/>
    </location>
</feature>
<organism evidence="2 3">
    <name type="scientific">Spirosoma pollinicola</name>
    <dbReference type="NCBI Taxonomy" id="2057025"/>
    <lineage>
        <taxon>Bacteria</taxon>
        <taxon>Pseudomonadati</taxon>
        <taxon>Bacteroidota</taxon>
        <taxon>Cytophagia</taxon>
        <taxon>Cytophagales</taxon>
        <taxon>Cytophagaceae</taxon>
        <taxon>Spirosoma</taxon>
    </lineage>
</organism>
<feature type="transmembrane region" description="Helical" evidence="1">
    <location>
        <begin position="36"/>
        <end position="57"/>
    </location>
</feature>
<dbReference type="KEGG" id="spir:CWM47_05990"/>
<keyword evidence="3" id="KW-1185">Reference proteome</keyword>
<evidence type="ECO:0000313" key="2">
    <source>
        <dbReference type="EMBL" id="AUD01398.1"/>
    </source>
</evidence>
<reference evidence="2 3" key="1">
    <citation type="submission" date="2017-11" db="EMBL/GenBank/DDBJ databases">
        <title>Taxonomic description and genome sequences of Spirosoma HA7 sp. nov., isolated from pollen microhabitat of Corylus avellana.</title>
        <authorList>
            <person name="Ambika Manirajan B."/>
            <person name="Suarez C."/>
            <person name="Ratering S."/>
            <person name="Geissler-Plaum R."/>
            <person name="Cardinale M."/>
            <person name="Sylvia S."/>
        </authorList>
    </citation>
    <scope>NUCLEOTIDE SEQUENCE [LARGE SCALE GENOMIC DNA]</scope>
    <source>
        <strain evidence="2 3">HA7</strain>
    </source>
</reference>
<gene>
    <name evidence="2" type="ORF">CWM47_05990</name>
</gene>
<feature type="transmembrane region" description="Helical" evidence="1">
    <location>
        <begin position="63"/>
        <end position="88"/>
    </location>
</feature>
<dbReference type="EMBL" id="CP025096">
    <property type="protein sequence ID" value="AUD01398.1"/>
    <property type="molecule type" value="Genomic_DNA"/>
</dbReference>
<keyword evidence="1" id="KW-1133">Transmembrane helix</keyword>
<dbReference type="OrthoDB" id="961164at2"/>
<keyword evidence="1" id="KW-0472">Membrane</keyword>
<proteinExistence type="predicted"/>
<name>A0A2K8YV12_9BACT</name>
<evidence type="ECO:0000256" key="1">
    <source>
        <dbReference type="SAM" id="Phobius"/>
    </source>
</evidence>